<evidence type="ECO:0000313" key="3">
    <source>
        <dbReference type="EMBL" id="UYV70722.1"/>
    </source>
</evidence>
<dbReference type="Pfam" id="PF05970">
    <property type="entry name" value="PIF1"/>
    <property type="match status" value="1"/>
</dbReference>
<proteinExistence type="inferred from homology"/>
<keyword evidence="1" id="KW-0234">DNA repair</keyword>
<keyword evidence="1" id="KW-0347">Helicase</keyword>
<organism evidence="3 4">
    <name type="scientific">Cordylochernes scorpioides</name>
    <dbReference type="NCBI Taxonomy" id="51811"/>
    <lineage>
        <taxon>Eukaryota</taxon>
        <taxon>Metazoa</taxon>
        <taxon>Ecdysozoa</taxon>
        <taxon>Arthropoda</taxon>
        <taxon>Chelicerata</taxon>
        <taxon>Arachnida</taxon>
        <taxon>Pseudoscorpiones</taxon>
        <taxon>Cheliferoidea</taxon>
        <taxon>Chernetidae</taxon>
        <taxon>Cordylochernes</taxon>
    </lineage>
</organism>
<accession>A0ABY6KPB7</accession>
<dbReference type="PANTHER" id="PTHR10492:SF57">
    <property type="entry name" value="ATP-DEPENDENT DNA HELICASE"/>
    <property type="match status" value="1"/>
</dbReference>
<evidence type="ECO:0000256" key="1">
    <source>
        <dbReference type="RuleBase" id="RU363044"/>
    </source>
</evidence>
<reference evidence="3 4" key="1">
    <citation type="submission" date="2022-01" db="EMBL/GenBank/DDBJ databases">
        <title>A chromosomal length assembly of Cordylochernes scorpioides.</title>
        <authorList>
            <person name="Zeh D."/>
            <person name="Zeh J."/>
        </authorList>
    </citation>
    <scope>NUCLEOTIDE SEQUENCE [LARGE SCALE GENOMIC DNA]</scope>
    <source>
        <strain evidence="3">IN4F17</strain>
        <tissue evidence="3">Whole Body</tissue>
    </source>
</reference>
<keyword evidence="1" id="KW-0067">ATP-binding</keyword>
<comment type="catalytic activity">
    <reaction evidence="1">
        <text>ATP + H2O = ADP + phosphate + H(+)</text>
        <dbReference type="Rhea" id="RHEA:13065"/>
        <dbReference type="ChEBI" id="CHEBI:15377"/>
        <dbReference type="ChEBI" id="CHEBI:15378"/>
        <dbReference type="ChEBI" id="CHEBI:30616"/>
        <dbReference type="ChEBI" id="CHEBI:43474"/>
        <dbReference type="ChEBI" id="CHEBI:456216"/>
        <dbReference type="EC" id="5.6.2.3"/>
    </reaction>
</comment>
<evidence type="ECO:0000313" key="4">
    <source>
        <dbReference type="Proteomes" id="UP001235939"/>
    </source>
</evidence>
<comment type="cofactor">
    <cofactor evidence="1">
        <name>Mg(2+)</name>
        <dbReference type="ChEBI" id="CHEBI:18420"/>
    </cofactor>
</comment>
<comment type="similarity">
    <text evidence="1">Belongs to the helicase family.</text>
</comment>
<keyword evidence="1" id="KW-0227">DNA damage</keyword>
<keyword evidence="1" id="KW-0378">Hydrolase</keyword>
<keyword evidence="1" id="KW-0233">DNA recombination</keyword>
<keyword evidence="4" id="KW-1185">Reference proteome</keyword>
<dbReference type="EMBL" id="CP092870">
    <property type="protein sequence ID" value="UYV70722.1"/>
    <property type="molecule type" value="Genomic_DNA"/>
</dbReference>
<keyword evidence="1" id="KW-0547">Nucleotide-binding</keyword>
<feature type="domain" description="DNA helicase Pif1-like DEAD-box helicase" evidence="2">
    <location>
        <begin position="50"/>
        <end position="141"/>
    </location>
</feature>
<protein>
    <recommendedName>
        <fullName evidence="1">ATP-dependent DNA helicase</fullName>
        <ecNumber evidence="1">5.6.2.3</ecNumber>
    </recommendedName>
</protein>
<dbReference type="Proteomes" id="UP001235939">
    <property type="component" value="Chromosome 08"/>
</dbReference>
<sequence>MWCRAVTFPCSYCGETSVKEKMSCHDLNLLRDQVITYSTQHVQPTCMPSHRTLQDIGDDPQPMGGLVVLLAGDFRQTLPVVTRGTPADELNACLKSFHLWSHIVKMHLTVNMRVQLHNDTTAAEFADELLKIGEGKLETDSEGDIQFSNTF</sequence>
<dbReference type="PANTHER" id="PTHR10492">
    <property type="match status" value="1"/>
</dbReference>
<evidence type="ECO:0000259" key="2">
    <source>
        <dbReference type="Pfam" id="PF05970"/>
    </source>
</evidence>
<gene>
    <name evidence="3" type="ORF">LAZ67_8000372</name>
</gene>
<name>A0ABY6KPB7_9ARAC</name>
<dbReference type="InterPro" id="IPR010285">
    <property type="entry name" value="DNA_helicase_pif1-like_DEAD"/>
</dbReference>
<dbReference type="EC" id="5.6.2.3" evidence="1"/>